<evidence type="ECO:0000256" key="9">
    <source>
        <dbReference type="HAMAP-Rule" id="MF_01148"/>
    </source>
</evidence>
<dbReference type="EC" id="2.3.1.269" evidence="9"/>
<feature type="transmembrane region" description="Helical" evidence="9">
    <location>
        <begin position="91"/>
        <end position="111"/>
    </location>
</feature>
<evidence type="ECO:0000313" key="12">
    <source>
        <dbReference type="Proteomes" id="UP000254958"/>
    </source>
</evidence>
<gene>
    <name evidence="9" type="primary">lnt</name>
    <name evidence="11" type="ORF">C7453_101332</name>
</gene>
<dbReference type="Pfam" id="PF20154">
    <property type="entry name" value="LNT_N"/>
    <property type="match status" value="1"/>
</dbReference>
<dbReference type="GO" id="GO:0042158">
    <property type="term" value="P:lipoprotein biosynthetic process"/>
    <property type="evidence" value="ECO:0007669"/>
    <property type="project" value="UniProtKB-UniRule"/>
</dbReference>
<comment type="similarity">
    <text evidence="2 9">Belongs to the CN hydrolase family. Apolipoprotein N-acyltransferase subfamily.</text>
</comment>
<evidence type="ECO:0000256" key="8">
    <source>
        <dbReference type="ARBA" id="ARBA00023315"/>
    </source>
</evidence>
<dbReference type="InterPro" id="IPR045378">
    <property type="entry name" value="LNT_N"/>
</dbReference>
<sequence length="542" mass="57663">MTLSTRALPAGVLPGDALPVAPVPPVWLGNGLARVIGAGGWRADLLMLLAGALAALAFPPVDLFPILIPCFAVLTAAIDAASSWRGAARRGFLFGLGLHTAGLYWLTDAILVRADTFWWLVPLASPGCALILAPIAAFPAALCRLAPVGWRRLLAFAGLWTLFDMARVFIFSGFPWNPLGTTWELPGRLGDVMIQPAAWIGVDGLTLGTVLLALLPQVGRRGVLALVAGLVAWGLAGWGRLVLTPLPAGRNPMVVLVQGNVPETEKIGGRDNVAIFRRYLALTRSGIADALPEAGGRPLVYVWPETAFPGLLAEDDIARRMIARAGEGAAAGVIGTIRSDAEGRWRNSVMAVTGPDGRVADLYDKSHLVPFGEYQPRFLPFHVVPGEGMAAGSGVQTWHLPDVAPVGPLICYEVIFSGQVVDAKDRPDWLVNVTNDAWYGDSAGPRQHLAAVRMRAVEEGLPVARAANTGISAAFDAHGHELARLGWNRQGVLAVSLGGALPVTLFGQWGRWIPILLAMMTLLPALGEWLPGIGRRMAIRRL</sequence>
<dbReference type="GO" id="GO:0005886">
    <property type="term" value="C:plasma membrane"/>
    <property type="evidence" value="ECO:0007669"/>
    <property type="project" value="UniProtKB-SubCell"/>
</dbReference>
<feature type="transmembrane region" description="Helical" evidence="9">
    <location>
        <begin position="64"/>
        <end position="84"/>
    </location>
</feature>
<organism evidence="11 12">
    <name type="scientific">Gluconacetobacter liquefaciens</name>
    <name type="common">Acetobacter liquefaciens</name>
    <dbReference type="NCBI Taxonomy" id="89584"/>
    <lineage>
        <taxon>Bacteria</taxon>
        <taxon>Pseudomonadati</taxon>
        <taxon>Pseudomonadota</taxon>
        <taxon>Alphaproteobacteria</taxon>
        <taxon>Acetobacterales</taxon>
        <taxon>Acetobacteraceae</taxon>
        <taxon>Gluconacetobacter</taxon>
    </lineage>
</organism>
<keyword evidence="8 9" id="KW-0012">Acyltransferase</keyword>
<comment type="function">
    <text evidence="9">Catalyzes the phospholipid dependent N-acylation of the N-terminal cysteine of apolipoprotein, the last step in lipoprotein maturation.</text>
</comment>
<protein>
    <recommendedName>
        <fullName evidence="9">Apolipoprotein N-acyltransferase</fullName>
        <shortName evidence="9">ALP N-acyltransferase</shortName>
        <ecNumber evidence="9">2.3.1.269</ecNumber>
    </recommendedName>
</protein>
<evidence type="ECO:0000256" key="5">
    <source>
        <dbReference type="ARBA" id="ARBA00022692"/>
    </source>
</evidence>
<keyword evidence="12" id="KW-1185">Reference proteome</keyword>
<dbReference type="Gene3D" id="3.60.110.10">
    <property type="entry name" value="Carbon-nitrogen hydrolase"/>
    <property type="match status" value="1"/>
</dbReference>
<feature type="domain" description="CN hydrolase" evidence="10">
    <location>
        <begin position="257"/>
        <end position="499"/>
    </location>
</feature>
<dbReference type="InterPro" id="IPR036526">
    <property type="entry name" value="C-N_Hydrolase_sf"/>
</dbReference>
<dbReference type="Proteomes" id="UP000254958">
    <property type="component" value="Unassembled WGS sequence"/>
</dbReference>
<dbReference type="PANTHER" id="PTHR38686">
    <property type="entry name" value="APOLIPOPROTEIN N-ACYLTRANSFERASE"/>
    <property type="match status" value="1"/>
</dbReference>
<feature type="transmembrane region" description="Helical" evidence="9">
    <location>
        <begin position="512"/>
        <end position="531"/>
    </location>
</feature>
<feature type="transmembrane region" description="Helical" evidence="9">
    <location>
        <begin position="153"/>
        <end position="176"/>
    </location>
</feature>
<evidence type="ECO:0000259" key="10">
    <source>
        <dbReference type="PROSITE" id="PS50263"/>
    </source>
</evidence>
<dbReference type="GO" id="GO:0016410">
    <property type="term" value="F:N-acyltransferase activity"/>
    <property type="evidence" value="ECO:0007669"/>
    <property type="project" value="UniProtKB-UniRule"/>
</dbReference>
<feature type="transmembrane region" description="Helical" evidence="9">
    <location>
        <begin position="117"/>
        <end position="141"/>
    </location>
</feature>
<dbReference type="HAMAP" id="MF_01148">
    <property type="entry name" value="Lnt"/>
    <property type="match status" value="1"/>
</dbReference>
<accession>A0A370G9S4</accession>
<proteinExistence type="inferred from homology"/>
<dbReference type="UniPathway" id="UPA00666"/>
<dbReference type="PANTHER" id="PTHR38686:SF1">
    <property type="entry name" value="APOLIPOPROTEIN N-ACYLTRANSFERASE"/>
    <property type="match status" value="1"/>
</dbReference>
<evidence type="ECO:0000256" key="3">
    <source>
        <dbReference type="ARBA" id="ARBA00022475"/>
    </source>
</evidence>
<comment type="caution">
    <text evidence="11">The sequence shown here is derived from an EMBL/GenBank/DDBJ whole genome shotgun (WGS) entry which is preliminary data.</text>
</comment>
<dbReference type="EMBL" id="QQAW01000001">
    <property type="protein sequence ID" value="RDI40538.1"/>
    <property type="molecule type" value="Genomic_DNA"/>
</dbReference>
<dbReference type="AlphaFoldDB" id="A0A370G9S4"/>
<feature type="transmembrane region" description="Helical" evidence="9">
    <location>
        <begin position="196"/>
        <end position="215"/>
    </location>
</feature>
<dbReference type="NCBIfam" id="TIGR00546">
    <property type="entry name" value="lnt"/>
    <property type="match status" value="1"/>
</dbReference>
<evidence type="ECO:0000256" key="6">
    <source>
        <dbReference type="ARBA" id="ARBA00022989"/>
    </source>
</evidence>
<dbReference type="CDD" id="cd07571">
    <property type="entry name" value="ALP_N-acyl_transferase"/>
    <property type="match status" value="1"/>
</dbReference>
<name>A0A370G9S4_GLULI</name>
<evidence type="ECO:0000256" key="2">
    <source>
        <dbReference type="ARBA" id="ARBA00010065"/>
    </source>
</evidence>
<keyword evidence="6 9" id="KW-1133">Transmembrane helix</keyword>
<comment type="catalytic activity">
    <reaction evidence="9">
        <text>N-terminal S-1,2-diacyl-sn-glyceryl-L-cysteinyl-[lipoprotein] + a glycerophospholipid = N-acyl-S-1,2-diacyl-sn-glyceryl-L-cysteinyl-[lipoprotein] + a 2-acyl-sn-glycero-3-phospholipid + H(+)</text>
        <dbReference type="Rhea" id="RHEA:48228"/>
        <dbReference type="Rhea" id="RHEA-COMP:14681"/>
        <dbReference type="Rhea" id="RHEA-COMP:14684"/>
        <dbReference type="ChEBI" id="CHEBI:15378"/>
        <dbReference type="ChEBI" id="CHEBI:136912"/>
        <dbReference type="ChEBI" id="CHEBI:140656"/>
        <dbReference type="ChEBI" id="CHEBI:140657"/>
        <dbReference type="ChEBI" id="CHEBI:140660"/>
        <dbReference type="EC" id="2.3.1.269"/>
    </reaction>
</comment>
<comment type="pathway">
    <text evidence="9">Protein modification; lipoprotein biosynthesis (N-acyl transfer).</text>
</comment>
<evidence type="ECO:0000313" key="11">
    <source>
        <dbReference type="EMBL" id="RDI40538.1"/>
    </source>
</evidence>
<evidence type="ECO:0000256" key="4">
    <source>
        <dbReference type="ARBA" id="ARBA00022679"/>
    </source>
</evidence>
<dbReference type="InterPro" id="IPR003010">
    <property type="entry name" value="C-N_Hydrolase"/>
</dbReference>
<evidence type="ECO:0000256" key="1">
    <source>
        <dbReference type="ARBA" id="ARBA00004651"/>
    </source>
</evidence>
<dbReference type="InterPro" id="IPR004563">
    <property type="entry name" value="Apolipo_AcylTrfase"/>
</dbReference>
<dbReference type="Pfam" id="PF00795">
    <property type="entry name" value="CN_hydrolase"/>
    <property type="match status" value="1"/>
</dbReference>
<keyword evidence="11" id="KW-0449">Lipoprotein</keyword>
<comment type="subcellular location">
    <subcellularLocation>
        <location evidence="1 9">Cell membrane</location>
        <topology evidence="1 9">Multi-pass membrane protein</topology>
    </subcellularLocation>
</comment>
<reference evidence="11 12" key="1">
    <citation type="submission" date="2018-07" db="EMBL/GenBank/DDBJ databases">
        <title>Genomic Encyclopedia of Type Strains, Phase IV (KMG-IV): sequencing the most valuable type-strain genomes for metagenomic binning, comparative biology and taxonomic classification.</title>
        <authorList>
            <person name="Goeker M."/>
        </authorList>
    </citation>
    <scope>NUCLEOTIDE SEQUENCE [LARGE SCALE GENOMIC DNA]</scope>
    <source>
        <strain evidence="11 12">DSM 5603</strain>
    </source>
</reference>
<evidence type="ECO:0000256" key="7">
    <source>
        <dbReference type="ARBA" id="ARBA00023136"/>
    </source>
</evidence>
<feature type="transmembrane region" description="Helical" evidence="9">
    <location>
        <begin position="222"/>
        <end position="243"/>
    </location>
</feature>
<keyword evidence="3 9" id="KW-1003">Cell membrane</keyword>
<keyword evidence="4 9" id="KW-0808">Transferase</keyword>
<dbReference type="SUPFAM" id="SSF56317">
    <property type="entry name" value="Carbon-nitrogen hydrolase"/>
    <property type="match status" value="1"/>
</dbReference>
<dbReference type="PROSITE" id="PS50263">
    <property type="entry name" value="CN_HYDROLASE"/>
    <property type="match status" value="1"/>
</dbReference>
<keyword evidence="5 9" id="KW-0812">Transmembrane</keyword>
<keyword evidence="7 9" id="KW-0472">Membrane</keyword>